<evidence type="ECO:0000313" key="2">
    <source>
        <dbReference type="EMBL" id="TQM75138.1"/>
    </source>
</evidence>
<protein>
    <submittedName>
        <fullName evidence="2">Uncharacterized protein</fullName>
    </submittedName>
</protein>
<reference evidence="2 3" key="1">
    <citation type="submission" date="2019-06" db="EMBL/GenBank/DDBJ databases">
        <title>Sequencing the genomes of 1000 actinobacteria strains.</title>
        <authorList>
            <person name="Klenk H.-P."/>
        </authorList>
    </citation>
    <scope>NUCLEOTIDE SEQUENCE [LARGE SCALE GENOMIC DNA]</scope>
    <source>
        <strain evidence="2 3">DSM 43186</strain>
    </source>
</reference>
<comment type="caution">
    <text evidence="2">The sequence shown here is derived from an EMBL/GenBank/DDBJ whole genome shotgun (WGS) entry which is preliminary data.</text>
</comment>
<dbReference type="OrthoDB" id="9926718at2"/>
<accession>A0A543IX41</accession>
<dbReference type="RefSeq" id="WP_142259204.1">
    <property type="nucleotide sequence ID" value="NZ_BMPV01000007.1"/>
</dbReference>
<name>A0A543IX41_9ACTN</name>
<dbReference type="EMBL" id="VFPQ01000001">
    <property type="protein sequence ID" value="TQM75138.1"/>
    <property type="molecule type" value="Genomic_DNA"/>
</dbReference>
<dbReference type="AlphaFoldDB" id="A0A543IX41"/>
<sequence>MAETGTSNGGPPSRRLGMFAKVWPPRILAELREERRKLHEERKRFLDDLRSVVDDVTRVTIEMRATTDDALRRVGQAITRLENTAEPHPCMGERLCIELLHYWKIDRNWNANAARSLEALAKNGKGDLAQWGAKVLLSGDTIDARGTIGPLLKQLANNALSSPQKNGTTPPAEDRENPE</sequence>
<organism evidence="2 3">
    <name type="scientific">Thermopolyspora flexuosa</name>
    <dbReference type="NCBI Taxonomy" id="103836"/>
    <lineage>
        <taxon>Bacteria</taxon>
        <taxon>Bacillati</taxon>
        <taxon>Actinomycetota</taxon>
        <taxon>Actinomycetes</taxon>
        <taxon>Streptosporangiales</taxon>
        <taxon>Streptosporangiaceae</taxon>
        <taxon>Thermopolyspora</taxon>
    </lineage>
</organism>
<evidence type="ECO:0000256" key="1">
    <source>
        <dbReference type="SAM" id="MobiDB-lite"/>
    </source>
</evidence>
<evidence type="ECO:0000313" key="3">
    <source>
        <dbReference type="Proteomes" id="UP000319213"/>
    </source>
</evidence>
<gene>
    <name evidence="2" type="ORF">FHX40_1837</name>
</gene>
<proteinExistence type="predicted"/>
<dbReference type="Proteomes" id="UP000319213">
    <property type="component" value="Unassembled WGS sequence"/>
</dbReference>
<feature type="region of interest" description="Disordered" evidence="1">
    <location>
        <begin position="157"/>
        <end position="179"/>
    </location>
</feature>
<feature type="compositionally biased region" description="Polar residues" evidence="1">
    <location>
        <begin position="157"/>
        <end position="169"/>
    </location>
</feature>
<keyword evidence="3" id="KW-1185">Reference proteome</keyword>